<name>A0ABZ3IEC5_9RHOB</name>
<feature type="transmembrane region" description="Helical" evidence="1">
    <location>
        <begin position="108"/>
        <end position="126"/>
    </location>
</feature>
<feature type="transmembrane region" description="Helical" evidence="1">
    <location>
        <begin position="15"/>
        <end position="33"/>
    </location>
</feature>
<evidence type="ECO:0000313" key="2">
    <source>
        <dbReference type="EMBL" id="XFO63065.1"/>
    </source>
</evidence>
<proteinExistence type="predicted"/>
<evidence type="ECO:0008006" key="4">
    <source>
        <dbReference type="Google" id="ProtNLM"/>
    </source>
</evidence>
<keyword evidence="1" id="KW-1133">Transmembrane helix</keyword>
<keyword evidence="1" id="KW-0812">Transmembrane</keyword>
<keyword evidence="3" id="KW-1185">Reference proteome</keyword>
<reference evidence="3" key="1">
    <citation type="submission" date="2024-04" db="EMBL/GenBank/DDBJ databases">
        <title>Phylogenomic analyses of a clade within the roseobacter group suggest taxonomic reassignments of species of the genera Aestuariivita, Citreicella, Loktanella, Nautella, Pelagibaca, Ruegeria, Thalassobius, Thiobacimonas and Tropicibacter, and the proposal o.</title>
        <authorList>
            <person name="Jeon C.O."/>
        </authorList>
    </citation>
    <scope>NUCLEOTIDE SEQUENCE [LARGE SCALE GENOMIC DNA]</scope>
    <source>
        <strain evidence="3">BS5-3</strain>
    </source>
</reference>
<organism evidence="2 3">
    <name type="scientific">Yoonia phaeophyticola</name>
    <dbReference type="NCBI Taxonomy" id="3137369"/>
    <lineage>
        <taxon>Bacteria</taxon>
        <taxon>Pseudomonadati</taxon>
        <taxon>Pseudomonadota</taxon>
        <taxon>Alphaproteobacteria</taxon>
        <taxon>Rhodobacterales</taxon>
        <taxon>Paracoccaceae</taxon>
        <taxon>Yoonia</taxon>
    </lineage>
</organism>
<dbReference type="EMBL" id="CP150951">
    <property type="protein sequence ID" value="XFO63065.1"/>
    <property type="molecule type" value="Genomic_DNA"/>
</dbReference>
<dbReference type="Proteomes" id="UP001440612">
    <property type="component" value="Chromosome"/>
</dbReference>
<feature type="transmembrane region" description="Helical" evidence="1">
    <location>
        <begin position="231"/>
        <end position="249"/>
    </location>
</feature>
<gene>
    <name evidence="2" type="ORF">AABB29_20570</name>
</gene>
<feature type="transmembrane region" description="Helical" evidence="1">
    <location>
        <begin position="408"/>
        <end position="426"/>
    </location>
</feature>
<protein>
    <recommendedName>
        <fullName evidence="4">AcrB/AcrD/AcrF family protein</fullName>
    </recommendedName>
</protein>
<evidence type="ECO:0000313" key="3">
    <source>
        <dbReference type="Proteomes" id="UP001440612"/>
    </source>
</evidence>
<feature type="transmembrane region" description="Helical" evidence="1">
    <location>
        <begin position="294"/>
        <end position="312"/>
    </location>
</feature>
<keyword evidence="1" id="KW-0472">Membrane</keyword>
<feature type="transmembrane region" description="Helical" evidence="1">
    <location>
        <begin position="438"/>
        <end position="458"/>
    </location>
</feature>
<evidence type="ECO:0000256" key="1">
    <source>
        <dbReference type="SAM" id="Phobius"/>
    </source>
</evidence>
<feature type="transmembrane region" description="Helical" evidence="1">
    <location>
        <begin position="385"/>
        <end position="402"/>
    </location>
</feature>
<feature type="transmembrane region" description="Helical" evidence="1">
    <location>
        <begin position="269"/>
        <end position="287"/>
    </location>
</feature>
<feature type="transmembrane region" description="Helical" evidence="1">
    <location>
        <begin position="186"/>
        <end position="219"/>
    </location>
</feature>
<sequence length="591" mass="64095">MSESAVLRVLRERPFQIVLALVLIMVLIEAIFYSTQAFANFAKQGNDDIMRLLSVRDWLAGQGWYDVAQYRAVPPEGVSLHWSRYLDLGIAAIILPLSWFLPMPTAEVLAAVIWPTFVMMLNLMVIGFATRRLFGVPAACFALLCTALWPVTGDLHSGGGNLDHHNVQMLTMTLMALAVVWPDRPVFAGIVGGFSAAFSLAIGLESLPFVIVIGTVVLLRVILDGTALTRQLLVSFCLTLGLSAIVLWLGQAAPASRLQPICDQLGTPTLALVWIAAGASVLPLAFGPVFRRPVVHLAITAILTAIGIFAAWELVSPCLDGPYANLPPVLQEFISGRIIEARPGLDYAISRPAPFVTFVLPVFVTTLAGFAILASHRREQRNTTALFGLLFVCLAGIAMIFVQMRTVIMAASVVPILAGYVLACLLDRYLKGRKPISALLLLVFSTAVMSPGQFAAAIRPFVPVTDRSALTQAADCRTYDALIALNEAPPGLILNNFNFGPSLLWATHHDVLSVSYHRSAAAMRNSIVPFELEAAEMETFVKDSGATYLLLCKGYQYRGAPARALADGGTVDWLRPVPLSDENQLLFEVLR</sequence>
<dbReference type="RefSeq" id="WP_373636820.1">
    <property type="nucleotide sequence ID" value="NZ_CP150951.2"/>
</dbReference>
<feature type="transmembrane region" description="Helical" evidence="1">
    <location>
        <begin position="133"/>
        <end position="152"/>
    </location>
</feature>
<feature type="transmembrane region" description="Helical" evidence="1">
    <location>
        <begin position="353"/>
        <end position="373"/>
    </location>
</feature>
<accession>A0ABZ3IEC5</accession>